<keyword evidence="2" id="KW-1185">Reference proteome</keyword>
<comment type="caution">
    <text evidence="1">The sequence shown here is derived from an EMBL/GenBank/DDBJ whole genome shotgun (WGS) entry which is preliminary data.</text>
</comment>
<name>A0ABQ1I5C3_9ALTE</name>
<reference evidence="2" key="1">
    <citation type="journal article" date="2019" name="Int. J. Syst. Evol. Microbiol.">
        <title>The Global Catalogue of Microorganisms (GCM) 10K type strain sequencing project: providing services to taxonomists for standard genome sequencing and annotation.</title>
        <authorList>
            <consortium name="The Broad Institute Genomics Platform"/>
            <consortium name="The Broad Institute Genome Sequencing Center for Infectious Disease"/>
            <person name="Wu L."/>
            <person name="Ma J."/>
        </authorList>
    </citation>
    <scope>NUCLEOTIDE SEQUENCE [LARGE SCALE GENOMIC DNA]</scope>
    <source>
        <strain evidence="2">CGMCC 1.10131</strain>
    </source>
</reference>
<dbReference type="Proteomes" id="UP000651977">
    <property type="component" value="Unassembled WGS sequence"/>
</dbReference>
<proteinExistence type="predicted"/>
<organism evidence="1 2">
    <name type="scientific">Agarivorans gilvus</name>
    <dbReference type="NCBI Taxonomy" id="680279"/>
    <lineage>
        <taxon>Bacteria</taxon>
        <taxon>Pseudomonadati</taxon>
        <taxon>Pseudomonadota</taxon>
        <taxon>Gammaproteobacteria</taxon>
        <taxon>Alteromonadales</taxon>
        <taxon>Alteromonadaceae</taxon>
        <taxon>Agarivorans</taxon>
    </lineage>
</organism>
<dbReference type="EMBL" id="BMDY01000020">
    <property type="protein sequence ID" value="GGB14597.1"/>
    <property type="molecule type" value="Genomic_DNA"/>
</dbReference>
<gene>
    <name evidence="1" type="ORF">GCM10007414_30020</name>
</gene>
<protein>
    <submittedName>
        <fullName evidence="1">Uncharacterized protein</fullName>
    </submittedName>
</protein>
<evidence type="ECO:0000313" key="2">
    <source>
        <dbReference type="Proteomes" id="UP000651977"/>
    </source>
</evidence>
<dbReference type="RefSeq" id="WP_055733383.1">
    <property type="nucleotide sequence ID" value="NZ_BMDY01000020.1"/>
</dbReference>
<evidence type="ECO:0000313" key="1">
    <source>
        <dbReference type="EMBL" id="GGB14597.1"/>
    </source>
</evidence>
<sequence>MSTSQQLRVWPGERLLLPIENAAARYLLRCVQGEGYLRIMSCAQRQAIVRGDERLIAGGEIATLTGKKAMLIELKKLS</sequence>
<accession>A0ABQ1I5C3</accession>